<accession>A0A2N7FEN7</accession>
<evidence type="ECO:0008006" key="3">
    <source>
        <dbReference type="Google" id="ProtNLM"/>
    </source>
</evidence>
<dbReference type="AlphaFoldDB" id="A0A2N7FEN7"/>
<reference evidence="2" key="1">
    <citation type="submission" date="2016-07" db="EMBL/GenBank/DDBJ databases">
        <title>Nontailed viruses are major unrecognized killers of bacteria in the ocean.</title>
        <authorList>
            <person name="Kauffman K."/>
            <person name="Hussain F."/>
            <person name="Yang J."/>
            <person name="Arevalo P."/>
            <person name="Brown J."/>
            <person name="Cutler M."/>
            <person name="Kelly L."/>
            <person name="Polz M.F."/>
        </authorList>
    </citation>
    <scope>NUCLEOTIDE SEQUENCE [LARGE SCALE GENOMIC DNA]</scope>
    <source>
        <strain evidence="2">10N.261.55.E11</strain>
    </source>
</reference>
<dbReference type="RefSeq" id="WP_102516088.1">
    <property type="nucleotide sequence ID" value="NZ_CAWNSM010000017.1"/>
</dbReference>
<proteinExistence type="predicted"/>
<organism evidence="1 2">
    <name type="scientific">Vibrio splendidus</name>
    <dbReference type="NCBI Taxonomy" id="29497"/>
    <lineage>
        <taxon>Bacteria</taxon>
        <taxon>Pseudomonadati</taxon>
        <taxon>Pseudomonadota</taxon>
        <taxon>Gammaproteobacteria</taxon>
        <taxon>Vibrionales</taxon>
        <taxon>Vibrionaceae</taxon>
        <taxon>Vibrio</taxon>
    </lineage>
</organism>
<evidence type="ECO:0000313" key="1">
    <source>
        <dbReference type="EMBL" id="PMJ67753.1"/>
    </source>
</evidence>
<comment type="caution">
    <text evidence="1">The sequence shown here is derived from an EMBL/GenBank/DDBJ whole genome shotgun (WGS) entry which is preliminary data.</text>
</comment>
<dbReference type="Proteomes" id="UP000235330">
    <property type="component" value="Unassembled WGS sequence"/>
</dbReference>
<protein>
    <recommendedName>
        <fullName evidence="3">SIR2-like domain-containing protein</fullName>
    </recommendedName>
</protein>
<name>A0A2N7FEN7_VIBSP</name>
<sequence>MPKVSLVVGNGFSISFGYFSGLVNQLNSQEPITWDVTCPSTGKALLTSLHRLEALYKLNSEKPHFEVFKLALDEDYCHSIGLDSFKTALESRHFLTIAFSMYSQRQRKLFATDWSWFRWLKLHRDEVTAAFSLNYDLLLETALDRLSREYYSLQVNHHGYGIPLVKPHGSVDFEITPNSIFYTPQYPLSNFVDLNDTGIIRLEEHELMSPRRQALCIVPNESNKYASYQWVAPANQWFEGQLKGSDYCLFIGISYFECDRLELDKIVDSLPKDCVIVVANPFPPKAFIDKISGRPYIIWDNPEGPVDQNGAILSLKCLATGKALRKCFCRSGIPYQYCCCH</sequence>
<gene>
    <name evidence="1" type="ORF">BCU17_16450</name>
</gene>
<dbReference type="EMBL" id="MCWU01000017">
    <property type="protein sequence ID" value="PMJ67753.1"/>
    <property type="molecule type" value="Genomic_DNA"/>
</dbReference>
<evidence type="ECO:0000313" key="2">
    <source>
        <dbReference type="Proteomes" id="UP000235330"/>
    </source>
</evidence>